<dbReference type="GO" id="GO:0030424">
    <property type="term" value="C:axon"/>
    <property type="evidence" value="ECO:0007669"/>
    <property type="project" value="TreeGrafter"/>
</dbReference>
<dbReference type="GO" id="GO:0005886">
    <property type="term" value="C:plasma membrane"/>
    <property type="evidence" value="ECO:0007669"/>
    <property type="project" value="TreeGrafter"/>
</dbReference>
<name>A0A151P8T3_ALLMI</name>
<evidence type="ECO:0000259" key="5">
    <source>
        <dbReference type="PROSITE" id="PS51842"/>
    </source>
</evidence>
<evidence type="ECO:0000313" key="7">
    <source>
        <dbReference type="Proteomes" id="UP000050525"/>
    </source>
</evidence>
<dbReference type="Pfam" id="PF00038">
    <property type="entry name" value="Filament"/>
    <property type="match status" value="1"/>
</dbReference>
<dbReference type="GO" id="GO:0005200">
    <property type="term" value="F:structural constituent of cytoskeleton"/>
    <property type="evidence" value="ECO:0007669"/>
    <property type="project" value="TreeGrafter"/>
</dbReference>
<dbReference type="PANTHER" id="PTHR45652:SF14">
    <property type="entry name" value="PERIPHERIN"/>
    <property type="match status" value="1"/>
</dbReference>
<dbReference type="Gene3D" id="1.20.5.1160">
    <property type="entry name" value="Vasodilator-stimulated phosphoprotein"/>
    <property type="match status" value="1"/>
</dbReference>
<dbReference type="SUPFAM" id="SSF64593">
    <property type="entry name" value="Intermediate filament protein, coiled coil region"/>
    <property type="match status" value="1"/>
</dbReference>
<dbReference type="eggNOG" id="ENOG502QPSH">
    <property type="taxonomic scope" value="Eukaryota"/>
</dbReference>
<gene>
    <name evidence="6" type="ORF">Y1Q_0004774</name>
</gene>
<keyword evidence="2 3" id="KW-0175">Coiled coil</keyword>
<organism evidence="6 7">
    <name type="scientific">Alligator mississippiensis</name>
    <name type="common">American alligator</name>
    <dbReference type="NCBI Taxonomy" id="8496"/>
    <lineage>
        <taxon>Eukaryota</taxon>
        <taxon>Metazoa</taxon>
        <taxon>Chordata</taxon>
        <taxon>Craniata</taxon>
        <taxon>Vertebrata</taxon>
        <taxon>Euteleostomi</taxon>
        <taxon>Archelosauria</taxon>
        <taxon>Archosauria</taxon>
        <taxon>Crocodylia</taxon>
        <taxon>Alligatoridae</taxon>
        <taxon>Alligatorinae</taxon>
        <taxon>Alligator</taxon>
    </lineage>
</organism>
<dbReference type="InterPro" id="IPR039008">
    <property type="entry name" value="IF_rod_dom"/>
</dbReference>
<evidence type="ECO:0000256" key="2">
    <source>
        <dbReference type="ARBA" id="ARBA00023054"/>
    </source>
</evidence>
<dbReference type="AlphaFoldDB" id="A0A151P8T3"/>
<dbReference type="EMBL" id="AKHW03000618">
    <property type="protein sequence ID" value="KYO45319.1"/>
    <property type="molecule type" value="Genomic_DNA"/>
</dbReference>
<dbReference type="InterPro" id="IPR006821">
    <property type="entry name" value="Intermed_filament_DNA-bd"/>
</dbReference>
<feature type="region of interest" description="Disordered" evidence="4">
    <location>
        <begin position="1"/>
        <end position="25"/>
    </location>
</feature>
<dbReference type="PROSITE" id="PS51842">
    <property type="entry name" value="IF_ROD_2"/>
    <property type="match status" value="1"/>
</dbReference>
<keyword evidence="7" id="KW-1185">Reference proteome</keyword>
<keyword evidence="1" id="KW-0403">Intermediate filament</keyword>
<dbReference type="PANTHER" id="PTHR45652">
    <property type="entry name" value="GLIAL FIBRILLARY ACIDIC PROTEIN"/>
    <property type="match status" value="1"/>
</dbReference>
<sequence>MRASSTSYRRAFGPPPALSSASYGSSSASSRFSAVRVLGTAPGRSGPGLGLGLGLGAASYRAAGRPGSRVTLGSAGLELSAAEALNQELLATRSNEKAELQELNDRFATFIEWVRSLEQHNAALAAELNRARARPPARAADLVHDELRELRRQLDLLGQDRDRLQLERDNLAEDLGALKQRLENETHKREEAENNLVLFRKVQG</sequence>
<evidence type="ECO:0000313" key="6">
    <source>
        <dbReference type="EMBL" id="KYO45319.1"/>
    </source>
</evidence>
<dbReference type="GO" id="GO:0045109">
    <property type="term" value="P:intermediate filament organization"/>
    <property type="evidence" value="ECO:0007669"/>
    <property type="project" value="TreeGrafter"/>
</dbReference>
<reference evidence="6 7" key="1">
    <citation type="journal article" date="2012" name="Genome Biol.">
        <title>Sequencing three crocodilian genomes to illuminate the evolution of archosaurs and amniotes.</title>
        <authorList>
            <person name="St John J.A."/>
            <person name="Braun E.L."/>
            <person name="Isberg S.R."/>
            <person name="Miles L.G."/>
            <person name="Chong A.Y."/>
            <person name="Gongora J."/>
            <person name="Dalzell P."/>
            <person name="Moran C."/>
            <person name="Bed'hom B."/>
            <person name="Abzhanov A."/>
            <person name="Burgess S.C."/>
            <person name="Cooksey A.M."/>
            <person name="Castoe T.A."/>
            <person name="Crawford N.G."/>
            <person name="Densmore L.D."/>
            <person name="Drew J.C."/>
            <person name="Edwards S.V."/>
            <person name="Faircloth B.C."/>
            <person name="Fujita M.K."/>
            <person name="Greenwold M.J."/>
            <person name="Hoffmann F.G."/>
            <person name="Howard J.M."/>
            <person name="Iguchi T."/>
            <person name="Janes D.E."/>
            <person name="Khan S.Y."/>
            <person name="Kohno S."/>
            <person name="de Koning A.J."/>
            <person name="Lance S.L."/>
            <person name="McCarthy F.M."/>
            <person name="McCormack J.E."/>
            <person name="Merchant M.E."/>
            <person name="Peterson D.G."/>
            <person name="Pollock D.D."/>
            <person name="Pourmand N."/>
            <person name="Raney B.J."/>
            <person name="Roessler K.A."/>
            <person name="Sanford J.R."/>
            <person name="Sawyer R.H."/>
            <person name="Schmidt C.J."/>
            <person name="Triplett E.W."/>
            <person name="Tuberville T.D."/>
            <person name="Venegas-Anaya M."/>
            <person name="Howard J.T."/>
            <person name="Jarvis E.D."/>
            <person name="Guillette L.J.Jr."/>
            <person name="Glenn T.C."/>
            <person name="Green R.E."/>
            <person name="Ray D.A."/>
        </authorList>
    </citation>
    <scope>NUCLEOTIDE SEQUENCE [LARGE SCALE GENOMIC DNA]</scope>
    <source>
        <strain evidence="6">KSC_2009_1</strain>
    </source>
</reference>
<feature type="domain" description="IF rod" evidence="5">
    <location>
        <begin position="96"/>
        <end position="204"/>
    </location>
</feature>
<evidence type="ECO:0000256" key="3">
    <source>
        <dbReference type="SAM" id="Coils"/>
    </source>
</evidence>
<protein>
    <recommendedName>
        <fullName evidence="5">IF rod domain-containing protein</fullName>
    </recommendedName>
</protein>
<dbReference type="Pfam" id="PF04732">
    <property type="entry name" value="Filament_head"/>
    <property type="match status" value="1"/>
</dbReference>
<accession>A0A151P8T3</accession>
<evidence type="ECO:0000256" key="1">
    <source>
        <dbReference type="ARBA" id="ARBA00022754"/>
    </source>
</evidence>
<comment type="caution">
    <text evidence="6">The sequence shown here is derived from an EMBL/GenBank/DDBJ whole genome shotgun (WGS) entry which is preliminary data.</text>
</comment>
<evidence type="ECO:0000256" key="4">
    <source>
        <dbReference type="SAM" id="MobiDB-lite"/>
    </source>
</evidence>
<dbReference type="GO" id="GO:0045098">
    <property type="term" value="C:type III intermediate filament"/>
    <property type="evidence" value="ECO:0007669"/>
    <property type="project" value="TreeGrafter"/>
</dbReference>
<proteinExistence type="predicted"/>
<dbReference type="Proteomes" id="UP000050525">
    <property type="component" value="Unassembled WGS sequence"/>
</dbReference>
<feature type="coiled-coil region" evidence="3">
    <location>
        <begin position="79"/>
        <end position="202"/>
    </location>
</feature>
<dbReference type="InterPro" id="IPR050405">
    <property type="entry name" value="Intermediate_filament"/>
</dbReference>
<dbReference type="GO" id="GO:0005737">
    <property type="term" value="C:cytoplasm"/>
    <property type="evidence" value="ECO:0007669"/>
    <property type="project" value="TreeGrafter"/>
</dbReference>